<evidence type="ECO:0000313" key="4">
    <source>
        <dbReference type="Proteomes" id="UP000276301"/>
    </source>
</evidence>
<dbReference type="CDD" id="cd00093">
    <property type="entry name" value="HTH_XRE"/>
    <property type="match status" value="1"/>
</dbReference>
<dbReference type="Pfam" id="PF01381">
    <property type="entry name" value="HTH_3"/>
    <property type="match status" value="1"/>
</dbReference>
<dbReference type="InterPro" id="IPR010982">
    <property type="entry name" value="Lambda_DNA-bd_dom_sf"/>
</dbReference>
<dbReference type="Gene3D" id="1.10.260.40">
    <property type="entry name" value="lambda repressor-like DNA-binding domains"/>
    <property type="match status" value="1"/>
</dbReference>
<dbReference type="EMBL" id="RCHT01000013">
    <property type="protein sequence ID" value="RLL10676.1"/>
    <property type="molecule type" value="Genomic_DNA"/>
</dbReference>
<keyword evidence="1" id="KW-0238">DNA-binding</keyword>
<dbReference type="PROSITE" id="PS50943">
    <property type="entry name" value="HTH_CROC1"/>
    <property type="match status" value="1"/>
</dbReference>
<organism evidence="3 4">
    <name type="scientific">Anaerotruncus massiliensis</name>
    <name type="common">ex Liu et al. 2021</name>
    <dbReference type="NCBI Taxonomy" id="2321404"/>
    <lineage>
        <taxon>Bacteria</taxon>
        <taxon>Bacillati</taxon>
        <taxon>Bacillota</taxon>
        <taxon>Clostridia</taxon>
        <taxon>Eubacteriales</taxon>
        <taxon>Oscillospiraceae</taxon>
        <taxon>Anaerotruncus</taxon>
    </lineage>
</organism>
<protein>
    <submittedName>
        <fullName evidence="3">XRE family transcriptional regulator</fullName>
    </submittedName>
</protein>
<sequence>MPIDGDILKELRRDQGYNQEEMGRIFGLSVKAYSSRETGRTKMSIEMLEKMADHLGTSTDYLLGRTAVEKPYPPRRRR</sequence>
<proteinExistence type="predicted"/>
<evidence type="ECO:0000313" key="3">
    <source>
        <dbReference type="EMBL" id="RLL10676.1"/>
    </source>
</evidence>
<dbReference type="InterPro" id="IPR001387">
    <property type="entry name" value="Cro/C1-type_HTH"/>
</dbReference>
<comment type="caution">
    <text evidence="3">The sequence shown here is derived from an EMBL/GenBank/DDBJ whole genome shotgun (WGS) entry which is preliminary data.</text>
</comment>
<dbReference type="Proteomes" id="UP000276301">
    <property type="component" value="Unassembled WGS sequence"/>
</dbReference>
<accession>A0A498CPX1</accession>
<dbReference type="RefSeq" id="WP_121586964.1">
    <property type="nucleotide sequence ID" value="NZ_RCHT01000013.1"/>
</dbReference>
<feature type="domain" description="HTH cro/C1-type" evidence="2">
    <location>
        <begin position="8"/>
        <end position="62"/>
    </location>
</feature>
<dbReference type="SUPFAM" id="SSF47413">
    <property type="entry name" value="lambda repressor-like DNA-binding domains"/>
    <property type="match status" value="1"/>
</dbReference>
<gene>
    <name evidence="3" type="ORF">D4A47_08525</name>
</gene>
<evidence type="ECO:0000256" key="1">
    <source>
        <dbReference type="ARBA" id="ARBA00023125"/>
    </source>
</evidence>
<dbReference type="PANTHER" id="PTHR46558:SF11">
    <property type="entry name" value="HTH-TYPE TRANSCRIPTIONAL REGULATOR XRE"/>
    <property type="match status" value="1"/>
</dbReference>
<keyword evidence="4" id="KW-1185">Reference proteome</keyword>
<evidence type="ECO:0000259" key="2">
    <source>
        <dbReference type="PROSITE" id="PS50943"/>
    </source>
</evidence>
<dbReference type="SMART" id="SM00530">
    <property type="entry name" value="HTH_XRE"/>
    <property type="match status" value="1"/>
</dbReference>
<dbReference type="PANTHER" id="PTHR46558">
    <property type="entry name" value="TRACRIPTIONAL REGULATORY PROTEIN-RELATED-RELATED"/>
    <property type="match status" value="1"/>
</dbReference>
<reference evidence="3 4" key="1">
    <citation type="submission" date="2018-10" db="EMBL/GenBank/DDBJ databases">
        <title>Anaerotruncus faecis sp. nov., isolated from human feces.</title>
        <authorList>
            <person name="Wang Y.-J."/>
        </authorList>
    </citation>
    <scope>NUCLEOTIDE SEQUENCE [LARGE SCALE GENOMIC DNA]</scope>
    <source>
        <strain evidence="3 4">22A2-44</strain>
    </source>
</reference>
<dbReference type="AlphaFoldDB" id="A0A498CPX1"/>
<name>A0A498CPX1_9FIRM</name>
<dbReference type="GO" id="GO:0003677">
    <property type="term" value="F:DNA binding"/>
    <property type="evidence" value="ECO:0007669"/>
    <property type="project" value="UniProtKB-KW"/>
</dbReference>